<dbReference type="Proteomes" id="UP000245942">
    <property type="component" value="Unassembled WGS sequence"/>
</dbReference>
<dbReference type="Pfam" id="PF00107">
    <property type="entry name" value="ADH_zinc_N"/>
    <property type="match status" value="1"/>
</dbReference>
<feature type="region of interest" description="Disordered" evidence="1">
    <location>
        <begin position="1"/>
        <end position="23"/>
    </location>
</feature>
<dbReference type="STRING" id="1684307.A0A316U4M6"/>
<dbReference type="InterPro" id="IPR013149">
    <property type="entry name" value="ADH-like_C"/>
</dbReference>
<keyword evidence="4" id="KW-1185">Reference proteome</keyword>
<dbReference type="Pfam" id="PF08240">
    <property type="entry name" value="ADH_N"/>
    <property type="match status" value="1"/>
</dbReference>
<dbReference type="CDD" id="cd08249">
    <property type="entry name" value="enoyl_reductase_like"/>
    <property type="match status" value="1"/>
</dbReference>
<evidence type="ECO:0000259" key="2">
    <source>
        <dbReference type="SMART" id="SM00829"/>
    </source>
</evidence>
<dbReference type="OrthoDB" id="3233595at2759"/>
<evidence type="ECO:0000313" key="4">
    <source>
        <dbReference type="Proteomes" id="UP000245942"/>
    </source>
</evidence>
<dbReference type="EMBL" id="KZ819328">
    <property type="protein sequence ID" value="PWN20199.1"/>
    <property type="molecule type" value="Genomic_DNA"/>
</dbReference>
<proteinExistence type="predicted"/>
<dbReference type="InterPro" id="IPR020843">
    <property type="entry name" value="ER"/>
</dbReference>
<dbReference type="SUPFAM" id="SSF51735">
    <property type="entry name" value="NAD(P)-binding Rossmann-fold domains"/>
    <property type="match status" value="1"/>
</dbReference>
<dbReference type="GeneID" id="37014313"/>
<dbReference type="Gene3D" id="3.40.50.720">
    <property type="entry name" value="NAD(P)-binding Rossmann-like Domain"/>
    <property type="match status" value="1"/>
</dbReference>
<dbReference type="PANTHER" id="PTHR45348:SF2">
    <property type="entry name" value="ZINC-TYPE ALCOHOL DEHYDROGENASE-LIKE PROTEIN C2E1P3.01"/>
    <property type="match status" value="1"/>
</dbReference>
<accession>A0A316U4M6</accession>
<dbReference type="InterPro" id="IPR011032">
    <property type="entry name" value="GroES-like_sf"/>
</dbReference>
<dbReference type="PANTHER" id="PTHR45348">
    <property type="entry name" value="HYPOTHETICAL OXIDOREDUCTASE (EUROFUNG)"/>
    <property type="match status" value="1"/>
</dbReference>
<dbReference type="InterPro" id="IPR013154">
    <property type="entry name" value="ADH-like_N"/>
</dbReference>
<dbReference type="SUPFAM" id="SSF50129">
    <property type="entry name" value="GroES-like"/>
    <property type="match status" value="1"/>
</dbReference>
<dbReference type="InterPro" id="IPR047122">
    <property type="entry name" value="Trans-enoyl_RdTase-like"/>
</dbReference>
<feature type="domain" description="Enoyl reductase (ER)" evidence="2">
    <location>
        <begin position="11"/>
        <end position="279"/>
    </location>
</feature>
<dbReference type="SMART" id="SM00829">
    <property type="entry name" value="PKS_ER"/>
    <property type="match status" value="1"/>
</dbReference>
<reference evidence="3 4" key="1">
    <citation type="journal article" date="2018" name="Mol. Biol. Evol.">
        <title>Broad Genomic Sampling Reveals a Smut Pathogenic Ancestry of the Fungal Clade Ustilaginomycotina.</title>
        <authorList>
            <person name="Kijpornyongpan T."/>
            <person name="Mondo S.J."/>
            <person name="Barry K."/>
            <person name="Sandor L."/>
            <person name="Lee J."/>
            <person name="Lipzen A."/>
            <person name="Pangilinan J."/>
            <person name="LaButti K."/>
            <person name="Hainaut M."/>
            <person name="Henrissat B."/>
            <person name="Grigoriev I.V."/>
            <person name="Spatafora J.W."/>
            <person name="Aime M.C."/>
        </authorList>
    </citation>
    <scope>NUCLEOTIDE SEQUENCE [LARGE SCALE GENOMIC DNA]</scope>
    <source>
        <strain evidence="3 4">MCA 4718</strain>
    </source>
</reference>
<protein>
    <submittedName>
        <fullName evidence="3">GroES-like protein</fullName>
    </submittedName>
</protein>
<organism evidence="3 4">
    <name type="scientific">Pseudomicrostroma glucosiphilum</name>
    <dbReference type="NCBI Taxonomy" id="1684307"/>
    <lineage>
        <taxon>Eukaryota</taxon>
        <taxon>Fungi</taxon>
        <taxon>Dikarya</taxon>
        <taxon>Basidiomycota</taxon>
        <taxon>Ustilaginomycotina</taxon>
        <taxon>Exobasidiomycetes</taxon>
        <taxon>Microstromatales</taxon>
        <taxon>Microstromatales incertae sedis</taxon>
        <taxon>Pseudomicrostroma</taxon>
    </lineage>
</organism>
<sequence length="348" mass="36670">MSTHRAAVHPAANKPYEVKQVPTPQPTSSQVLIQITASAINPVDWKIADGGFPAKFPAILGSDAAGIVSKVGDGVKSLSVGDRVFFQGTLGSSDGCTFQEYAVMEEALVSKTPDNMNDGEGSGVQLASMAALVGLYDKSGGFEVKPAPWDKGGNEAGKGQALVILGGSSSVGQYAIQFARLSGFSKIITTSSSSHTDHLKALGATDVVDRSSTAQDFLKIAGDLPMNGVYDAIGSEETLKQGTSILEQRHKGTDHVSHYVSVIPPRDEFENNVTRKAILGMGSSPALHHVSHPFVKAVSGNEGWVGKGLFKPNRTQKVDGGLEKGLQKALDLNKKGVSGVKVWFDPRE</sequence>
<dbReference type="AlphaFoldDB" id="A0A316U4M6"/>
<evidence type="ECO:0000313" key="3">
    <source>
        <dbReference type="EMBL" id="PWN20199.1"/>
    </source>
</evidence>
<dbReference type="InterPro" id="IPR036291">
    <property type="entry name" value="NAD(P)-bd_dom_sf"/>
</dbReference>
<name>A0A316U4M6_9BASI</name>
<evidence type="ECO:0000256" key="1">
    <source>
        <dbReference type="SAM" id="MobiDB-lite"/>
    </source>
</evidence>
<dbReference type="Gene3D" id="3.90.180.10">
    <property type="entry name" value="Medium-chain alcohol dehydrogenases, catalytic domain"/>
    <property type="match status" value="1"/>
</dbReference>
<dbReference type="RefSeq" id="XP_025347359.1">
    <property type="nucleotide sequence ID" value="XM_025492579.1"/>
</dbReference>
<dbReference type="GO" id="GO:0016651">
    <property type="term" value="F:oxidoreductase activity, acting on NAD(P)H"/>
    <property type="evidence" value="ECO:0007669"/>
    <property type="project" value="InterPro"/>
</dbReference>
<gene>
    <name evidence="3" type="ORF">BCV69DRAFT_283079</name>
</gene>